<feature type="transmembrane region" description="Helical" evidence="1">
    <location>
        <begin position="96"/>
        <end position="117"/>
    </location>
</feature>
<dbReference type="AlphaFoldDB" id="A0A1Q2HWU2"/>
<feature type="transmembrane region" description="Helical" evidence="1">
    <location>
        <begin position="71"/>
        <end position="90"/>
    </location>
</feature>
<dbReference type="Proteomes" id="UP000217209">
    <property type="component" value="Chromosome"/>
</dbReference>
<dbReference type="RefSeq" id="WP_095660028.1">
    <property type="nucleotide sequence ID" value="NZ_CP019688.1"/>
</dbReference>
<evidence type="ECO:0000313" key="2">
    <source>
        <dbReference type="EMBL" id="AQQ15321.1"/>
    </source>
</evidence>
<gene>
    <name evidence="2" type="ORF">CGLAU_06795</name>
</gene>
<reference evidence="2 3" key="1">
    <citation type="submission" date="2016-12" db="EMBL/GenBank/DDBJ databases">
        <authorList>
            <person name="Song W.-J."/>
            <person name="Kurnit D.M."/>
        </authorList>
    </citation>
    <scope>NUCLEOTIDE SEQUENCE [LARGE SCALE GENOMIC DNA]</scope>
    <source>
        <strain evidence="2 3">DSM 30827</strain>
    </source>
</reference>
<feature type="transmembrane region" description="Helical" evidence="1">
    <location>
        <begin position="46"/>
        <end position="64"/>
    </location>
</feature>
<evidence type="ECO:0000313" key="3">
    <source>
        <dbReference type="Proteomes" id="UP000217209"/>
    </source>
</evidence>
<keyword evidence="3" id="KW-1185">Reference proteome</keyword>
<proteinExistence type="predicted"/>
<dbReference type="OrthoDB" id="4419897at2"/>
<evidence type="ECO:0000256" key="1">
    <source>
        <dbReference type="SAM" id="Phobius"/>
    </source>
</evidence>
<organism evidence="2 3">
    <name type="scientific">Corynebacterium glaucum</name>
    <dbReference type="NCBI Taxonomy" id="187491"/>
    <lineage>
        <taxon>Bacteria</taxon>
        <taxon>Bacillati</taxon>
        <taxon>Actinomycetota</taxon>
        <taxon>Actinomycetes</taxon>
        <taxon>Mycobacteriales</taxon>
        <taxon>Corynebacteriaceae</taxon>
        <taxon>Corynebacterium</taxon>
    </lineage>
</organism>
<dbReference type="EMBL" id="CP019688">
    <property type="protein sequence ID" value="AQQ15321.1"/>
    <property type="molecule type" value="Genomic_DNA"/>
</dbReference>
<dbReference type="KEGG" id="cgv:CGLAU_06795"/>
<keyword evidence="1" id="KW-0472">Membrane</keyword>
<name>A0A1Q2HWU2_9CORY</name>
<feature type="transmembrane region" description="Helical" evidence="1">
    <location>
        <begin position="21"/>
        <end position="40"/>
    </location>
</feature>
<protein>
    <submittedName>
        <fullName evidence="2">Uncharacterized protein</fullName>
    </submittedName>
</protein>
<keyword evidence="1" id="KW-1133">Transmembrane helix</keyword>
<accession>A0A1Q2HWU2</accession>
<keyword evidence="1" id="KW-0812">Transmembrane</keyword>
<sequence length="125" mass="13534">MSENSTFDIDKPSERRGWQHATPYLMFAAYVLGPLILIPTFGGQRAVVPVLILIFATAAIAGFVDGLTYRFTWSLPILTGFGFGVARWLYFNDETFIYALGCTVVAAAAAAVGQQVAAHRLSTKG</sequence>